<name>A0A1A9MFX2_9XANT</name>
<sequence length="144" mass="15969">MAADAHGAAQVHPNQLTQSPCFRSQQRIRESGTLGGVAAGGRDETGDRVECVQIEPEFRQVGQQRFQQRVVCRVAHDGILGQLGCQQRKSRLQRRIRCGLDQLGEGLDLVLAFDQLLIDEPIVVIEHGPVVGRKVVRRVSRLVQ</sequence>
<dbReference type="STRING" id="1843580.A7D17_13725"/>
<dbReference type="Proteomes" id="UP000077659">
    <property type="component" value="Unassembled WGS sequence"/>
</dbReference>
<protein>
    <submittedName>
        <fullName evidence="1">Uncharacterized protein</fullName>
    </submittedName>
</protein>
<dbReference type="AlphaFoldDB" id="A0A1A9MFX2"/>
<evidence type="ECO:0000313" key="2">
    <source>
        <dbReference type="Proteomes" id="UP000077659"/>
    </source>
</evidence>
<gene>
    <name evidence="1" type="ORF">A7D17_13725</name>
</gene>
<dbReference type="EMBL" id="LXNG01000008">
    <property type="protein sequence ID" value="OAG68547.1"/>
    <property type="molecule type" value="Genomic_DNA"/>
</dbReference>
<accession>A0A1A9MFX2</accession>
<organism evidence="1 2">
    <name type="scientific">Xanthomonas floridensis</name>
    <dbReference type="NCBI Taxonomy" id="1843580"/>
    <lineage>
        <taxon>Bacteria</taxon>
        <taxon>Pseudomonadati</taxon>
        <taxon>Pseudomonadota</taxon>
        <taxon>Gammaproteobacteria</taxon>
        <taxon>Lysobacterales</taxon>
        <taxon>Lysobacteraceae</taxon>
        <taxon>Xanthomonas</taxon>
    </lineage>
</organism>
<comment type="caution">
    <text evidence="1">The sequence shown here is derived from an EMBL/GenBank/DDBJ whole genome shotgun (WGS) entry which is preliminary data.</text>
</comment>
<proteinExistence type="predicted"/>
<reference evidence="1 2" key="1">
    <citation type="submission" date="2016-05" db="EMBL/GenBank/DDBJ databases">
        <title>Pathogenic, phenotypic and molecular characterisation of Xanthomonas nasturtii sp. nov. and Xanthomonas floridensis sp. nov., new species of Xanthomonas associated with watercress production in Florida.</title>
        <authorList>
            <person name="Vicente J.G."/>
            <person name="Rothwell S."/>
            <person name="Holub E.B."/>
            <person name="Studholme D.J."/>
        </authorList>
    </citation>
    <scope>NUCLEOTIDE SEQUENCE [LARGE SCALE GENOMIC DNA]</scope>
    <source>
        <strain evidence="1 2">WHRI 8848</strain>
    </source>
</reference>
<evidence type="ECO:0000313" key="1">
    <source>
        <dbReference type="EMBL" id="OAG68547.1"/>
    </source>
</evidence>